<name>A0A9W4XNT4_9PLEO</name>
<dbReference type="EMBL" id="CAOQHR010000005">
    <property type="protein sequence ID" value="CAI6335240.1"/>
    <property type="molecule type" value="Genomic_DNA"/>
</dbReference>
<gene>
    <name evidence="1" type="ORF">PDIGIT_LOCUS8319</name>
</gene>
<keyword evidence="2" id="KW-1185">Reference proteome</keyword>
<accession>A0A9W4XNT4</accession>
<evidence type="ECO:0000313" key="2">
    <source>
        <dbReference type="Proteomes" id="UP001152607"/>
    </source>
</evidence>
<evidence type="ECO:0000313" key="1">
    <source>
        <dbReference type="EMBL" id="CAI6335240.1"/>
    </source>
</evidence>
<organism evidence="1 2">
    <name type="scientific">Periconia digitata</name>
    <dbReference type="NCBI Taxonomy" id="1303443"/>
    <lineage>
        <taxon>Eukaryota</taxon>
        <taxon>Fungi</taxon>
        <taxon>Dikarya</taxon>
        <taxon>Ascomycota</taxon>
        <taxon>Pezizomycotina</taxon>
        <taxon>Dothideomycetes</taxon>
        <taxon>Pleosporomycetidae</taxon>
        <taxon>Pleosporales</taxon>
        <taxon>Massarineae</taxon>
        <taxon>Periconiaceae</taxon>
        <taxon>Periconia</taxon>
    </lineage>
</organism>
<protein>
    <submittedName>
        <fullName evidence="1">Uncharacterized protein</fullName>
    </submittedName>
</protein>
<reference evidence="1" key="1">
    <citation type="submission" date="2023-01" db="EMBL/GenBank/DDBJ databases">
        <authorList>
            <person name="Van Ghelder C."/>
            <person name="Rancurel C."/>
        </authorList>
    </citation>
    <scope>NUCLEOTIDE SEQUENCE</scope>
    <source>
        <strain evidence="1">CNCM I-4278</strain>
    </source>
</reference>
<sequence length="91" mass="10126">MLRRHRKASIAFAYLNVCLPPPLFLSFLNNTTRINLMPRFDATPCPNPPRNVANVAALEFIINHLALGLAFGGGYAPDVRPETGYVCRWGK</sequence>
<dbReference type="AlphaFoldDB" id="A0A9W4XNT4"/>
<proteinExistence type="predicted"/>
<comment type="caution">
    <text evidence="1">The sequence shown here is derived from an EMBL/GenBank/DDBJ whole genome shotgun (WGS) entry which is preliminary data.</text>
</comment>
<dbReference type="Proteomes" id="UP001152607">
    <property type="component" value="Unassembled WGS sequence"/>
</dbReference>